<dbReference type="Proteomes" id="UP000008037">
    <property type="component" value="Chromosome"/>
</dbReference>
<name>K0INW7_NITGG</name>
<dbReference type="HOGENOM" id="CLU_121269_0_0_2"/>
<evidence type="ECO:0008006" key="3">
    <source>
        <dbReference type="Google" id="ProtNLM"/>
    </source>
</evidence>
<gene>
    <name evidence="1" type="ordered locus">Ngar_c31780</name>
</gene>
<evidence type="ECO:0000313" key="1">
    <source>
        <dbReference type="EMBL" id="AFU60094.1"/>
    </source>
</evidence>
<protein>
    <recommendedName>
        <fullName evidence="3">CARDB domain-containing protein</fullName>
    </recommendedName>
</protein>
<keyword evidence="2" id="KW-1185">Reference proteome</keyword>
<dbReference type="EMBL" id="CP002408">
    <property type="protein sequence ID" value="AFU60094.1"/>
    <property type="molecule type" value="Genomic_DNA"/>
</dbReference>
<accession>K0INW7</accession>
<proteinExistence type="predicted"/>
<dbReference type="STRING" id="1237085.Ngar_c31780"/>
<evidence type="ECO:0000313" key="2">
    <source>
        <dbReference type="Proteomes" id="UP000008037"/>
    </source>
</evidence>
<dbReference type="AlphaFoldDB" id="K0INW7"/>
<organism evidence="1 2">
    <name type="scientific">Nitrososphaera gargensis (strain Ga9.2)</name>
    <dbReference type="NCBI Taxonomy" id="1237085"/>
    <lineage>
        <taxon>Archaea</taxon>
        <taxon>Nitrososphaerota</taxon>
        <taxon>Nitrososphaeria</taxon>
        <taxon>Nitrososphaerales</taxon>
        <taxon>Nitrososphaeraceae</taxon>
        <taxon>Nitrososphaera</taxon>
    </lineage>
</organism>
<dbReference type="InParanoid" id="K0INW7"/>
<dbReference type="BioCyc" id="CNIT1237085:G1324-3178-MONOMER"/>
<reference evidence="1 2" key="1">
    <citation type="journal article" date="2012" name="Environ. Microbiol.">
        <title>The genome of the ammonia-oxidizing Candidatus Nitrososphaera gargensis: insights into metabolic versatility and environmental adaptations.</title>
        <authorList>
            <person name="Spang A."/>
            <person name="Poehlein A."/>
            <person name="Offre P."/>
            <person name="Zumbragel S."/>
            <person name="Haider S."/>
            <person name="Rychlik N."/>
            <person name="Nowka B."/>
            <person name="Schmeisser C."/>
            <person name="Lebedeva E.V."/>
            <person name="Rattei T."/>
            <person name="Bohm C."/>
            <person name="Schmid M."/>
            <person name="Galushko A."/>
            <person name="Hatzenpichler R."/>
            <person name="Weinmaier T."/>
            <person name="Daniel R."/>
            <person name="Schleper C."/>
            <person name="Spieck E."/>
            <person name="Streit W."/>
            <person name="Wagner M."/>
        </authorList>
    </citation>
    <scope>NUCLEOTIDE SEQUENCE [LARGE SCALE GENOMIC DNA]</scope>
    <source>
        <strain evidence="2">Ga9.2</strain>
    </source>
</reference>
<sequence>MAAASLALYFSLSLYVFPQLYLIEPRRPEAVITNVNLSASEVELGETFTISVAGTNRGEEADMQIVSVGFPNLTRSDSIEVLRHNFAQTPLRISIGTEVGSEYSGERMVNAQYPSIEASSRPWAGGGTYNIDLQVRPETEGTFVIFVKSIAFPHSWNRAHWPQEGVSDYQKEFVDVYQVQVVTTKP</sequence>
<dbReference type="KEGG" id="nga:Ngar_c31780"/>